<dbReference type="GeneID" id="106155632"/>
<evidence type="ECO:0000313" key="6">
    <source>
        <dbReference type="RefSeq" id="XP_013385997.1"/>
    </source>
</evidence>
<dbReference type="KEGG" id="lak:106155632"/>
<dbReference type="OrthoDB" id="7959977at2759"/>
<dbReference type="InParanoid" id="A0A1S3HJ04"/>
<gene>
    <name evidence="6" type="primary">LOC106155632</name>
</gene>
<keyword evidence="5" id="KW-1185">Reference proteome</keyword>
<evidence type="ECO:0000256" key="3">
    <source>
        <dbReference type="ARBA" id="ARBA00023054"/>
    </source>
</evidence>
<organism evidence="5 6">
    <name type="scientific">Lingula anatina</name>
    <name type="common">Brachiopod</name>
    <name type="synonym">Lingula unguis</name>
    <dbReference type="NCBI Taxonomy" id="7574"/>
    <lineage>
        <taxon>Eukaryota</taxon>
        <taxon>Metazoa</taxon>
        <taxon>Spiralia</taxon>
        <taxon>Lophotrochozoa</taxon>
        <taxon>Brachiopoda</taxon>
        <taxon>Linguliformea</taxon>
        <taxon>Lingulata</taxon>
        <taxon>Lingulida</taxon>
        <taxon>Linguloidea</taxon>
        <taxon>Lingulidae</taxon>
        <taxon>Lingula</taxon>
    </lineage>
</organism>
<dbReference type="PANTHER" id="PTHR12394:SF12">
    <property type="entry name" value="LD08195P"/>
    <property type="match status" value="1"/>
</dbReference>
<feature type="region of interest" description="Disordered" evidence="4">
    <location>
        <begin position="303"/>
        <end position="322"/>
    </location>
</feature>
<dbReference type="Pfam" id="PF07763">
    <property type="entry name" value="FEZ"/>
    <property type="match status" value="1"/>
</dbReference>
<dbReference type="Proteomes" id="UP000085678">
    <property type="component" value="Unplaced"/>
</dbReference>
<accession>A0A1S3HJ04</accession>
<dbReference type="FunCoup" id="A0A1S3HJ04">
    <property type="interactions" value="735"/>
</dbReference>
<dbReference type="PANTHER" id="PTHR12394">
    <property type="entry name" value="ZYGIN"/>
    <property type="match status" value="1"/>
</dbReference>
<dbReference type="GO" id="GO:0005737">
    <property type="term" value="C:cytoplasm"/>
    <property type="evidence" value="ECO:0007669"/>
    <property type="project" value="TreeGrafter"/>
</dbReference>
<dbReference type="GO" id="GO:0030424">
    <property type="term" value="C:axon"/>
    <property type="evidence" value="ECO:0007669"/>
    <property type="project" value="TreeGrafter"/>
</dbReference>
<sequence>MAELQFEAPLAKFESDEWNEFNDFQTASDLENSNKTTGSVDNRIERESVDNFNETLSGSLEDLVNSFDEKITKCFKNYDEKVEKFAPVQIRSQEEIMNDCQMWWTITGNFGNILPIDWSKTYTRQLHTKALKLDEKRDCDSPDLDLSEDEELQHDFDLHSLIVSSLQQEPMFTAAEVIKEIEDMMLEGEDSGAALTPSDVDMLSPMSSELLHFKTNPDGTTENVEDKHPVPSETAPPPSVQNEGLKNLSLGALNELYEELECAVKTYSETLINELALRDELEYEKELKNTFISLVLNVQRKKKDSQTEKKKNANSMKKVKGNNEAEPGAYLTTIVPYHAGMGTPTNEQLQIYIKLLQAILEDGPAVPGLLTDYILKVLCPT</sequence>
<evidence type="ECO:0000256" key="2">
    <source>
        <dbReference type="ARBA" id="ARBA00022553"/>
    </source>
</evidence>
<protein>
    <submittedName>
        <fullName evidence="6">Fasciculation and elongation protein zeta-2 isoform X1</fullName>
    </submittedName>
</protein>
<dbReference type="RefSeq" id="XP_013385997.1">
    <property type="nucleotide sequence ID" value="XM_013530543.1"/>
</dbReference>
<name>A0A1S3HJ04_LINAN</name>
<evidence type="ECO:0000256" key="4">
    <source>
        <dbReference type="SAM" id="MobiDB-lite"/>
    </source>
</evidence>
<dbReference type="AlphaFoldDB" id="A0A1S3HJ04"/>
<keyword evidence="2" id="KW-0597">Phosphoprotein</keyword>
<reference evidence="6" key="1">
    <citation type="submission" date="2025-08" db="UniProtKB">
        <authorList>
            <consortium name="RefSeq"/>
        </authorList>
    </citation>
    <scope>IDENTIFICATION</scope>
    <source>
        <tissue evidence="6">Gonads</tissue>
    </source>
</reference>
<feature type="region of interest" description="Disordered" evidence="4">
    <location>
        <begin position="215"/>
        <end position="243"/>
    </location>
</feature>
<evidence type="ECO:0000256" key="1">
    <source>
        <dbReference type="ARBA" id="ARBA00006788"/>
    </source>
</evidence>
<evidence type="ECO:0000313" key="5">
    <source>
        <dbReference type="Proteomes" id="UP000085678"/>
    </source>
</evidence>
<dbReference type="STRING" id="7574.A0A1S3HJ04"/>
<proteinExistence type="inferred from homology"/>
<comment type="similarity">
    <text evidence="1">Belongs to the zygin family.</text>
</comment>
<keyword evidence="3" id="KW-0175">Coiled coil</keyword>
<dbReference type="InterPro" id="IPR011680">
    <property type="entry name" value="FEZ"/>
</dbReference>